<organism evidence="4 5">
    <name type="scientific">Streptomyces millisiae</name>
    <dbReference type="NCBI Taxonomy" id="3075542"/>
    <lineage>
        <taxon>Bacteria</taxon>
        <taxon>Bacillati</taxon>
        <taxon>Actinomycetota</taxon>
        <taxon>Actinomycetes</taxon>
        <taxon>Kitasatosporales</taxon>
        <taxon>Streptomycetaceae</taxon>
        <taxon>Streptomyces</taxon>
    </lineage>
</organism>
<accession>A0ABU2LGS4</accession>
<dbReference type="EMBL" id="JAVREM010000001">
    <property type="protein sequence ID" value="MDT0316781.1"/>
    <property type="molecule type" value="Genomic_DNA"/>
</dbReference>
<comment type="similarity">
    <text evidence="1">Belongs to the CAPAB/TerDEXZ family.</text>
</comment>
<feature type="compositionally biased region" description="Pro residues" evidence="2">
    <location>
        <begin position="233"/>
        <end position="261"/>
    </location>
</feature>
<comment type="caution">
    <text evidence="4">The sequence shown here is derived from an EMBL/GenBank/DDBJ whole genome shotgun (WGS) entry which is preliminary data.</text>
</comment>
<gene>
    <name evidence="4" type="ORF">RNC47_00350</name>
</gene>
<keyword evidence="5" id="KW-1185">Reference proteome</keyword>
<dbReference type="PANTHER" id="PTHR32097">
    <property type="entry name" value="CAMP-BINDING PROTEIN 1-RELATED"/>
    <property type="match status" value="1"/>
</dbReference>
<sequence length="500" mass="51922">MLKGANVPVPARSVRVEIGWNSSAGVPDVDASALLLADGRVRSDDDFVFYNQPRHTSGAVRHEGKQPQGGTVIDRLAVDLTAVEPEIEKVTVAASADGGTFGQVPGLHVRVLDADNGTEIARFDSQDASTETAFVLGELYRRQGAWKFRAVGQGYDSGLAGLATDFGISVDDEPAPAAAPVPPQAAPQPPAPAAPQAPAPPSPYGGQQPAAPPAAPMPSSPYGAPSPYGNQPPAAPPAPMPPSPYGAPAPAAPQAPMPPSPYGGQQPAAPPAAPFPPQAQPAPAPAGGGINLSKVTLTKAAPSISLAKQGATSGRMLVNLNWQERGQQNVGWRERISKAMGGGLDLDLCALFELSDGRKGVVQALGNAFGSLHQPPYIHLDGDDRTGAVATGENLTINLDHAQELRRVVLFVTVYSGAASFQGISALVTLTPERGAPIDFTLDECTVPSPVCVLAELTNQGGELIVRREARYLVPERGVSPQRTVDHAYGFGMQWTPGRK</sequence>
<feature type="compositionally biased region" description="Pro residues" evidence="2">
    <location>
        <begin position="177"/>
        <end position="203"/>
    </location>
</feature>
<feature type="compositionally biased region" description="Pro residues" evidence="2">
    <location>
        <begin position="210"/>
        <end position="219"/>
    </location>
</feature>
<name>A0ABU2LGS4_9ACTN</name>
<dbReference type="PANTHER" id="PTHR32097:SF4">
    <property type="entry name" value="GENERAL STRESS PROTEIN 16U"/>
    <property type="match status" value="1"/>
</dbReference>
<evidence type="ECO:0000259" key="3">
    <source>
        <dbReference type="Pfam" id="PF02342"/>
    </source>
</evidence>
<feature type="compositionally biased region" description="Pro residues" evidence="2">
    <location>
        <begin position="268"/>
        <end position="284"/>
    </location>
</feature>
<dbReference type="InterPro" id="IPR003325">
    <property type="entry name" value="TerD"/>
</dbReference>
<evidence type="ECO:0000313" key="5">
    <source>
        <dbReference type="Proteomes" id="UP001183420"/>
    </source>
</evidence>
<proteinExistence type="inferred from homology"/>
<dbReference type="Proteomes" id="UP001183420">
    <property type="component" value="Unassembled WGS sequence"/>
</dbReference>
<evidence type="ECO:0000256" key="2">
    <source>
        <dbReference type="SAM" id="MobiDB-lite"/>
    </source>
</evidence>
<dbReference type="RefSeq" id="WP_311594517.1">
    <property type="nucleotide sequence ID" value="NZ_JAVREM010000001.1"/>
</dbReference>
<dbReference type="InterPro" id="IPR051324">
    <property type="entry name" value="Stress/Tellurium_Resist"/>
</dbReference>
<evidence type="ECO:0000313" key="4">
    <source>
        <dbReference type="EMBL" id="MDT0316781.1"/>
    </source>
</evidence>
<protein>
    <submittedName>
        <fullName evidence="4">TerD family protein</fullName>
    </submittedName>
</protein>
<dbReference type="CDD" id="cd06974">
    <property type="entry name" value="TerD_like"/>
    <property type="match status" value="2"/>
</dbReference>
<dbReference type="Gene3D" id="2.60.60.30">
    <property type="entry name" value="sav2460 like domains"/>
    <property type="match status" value="2"/>
</dbReference>
<feature type="compositionally biased region" description="Low complexity" evidence="2">
    <location>
        <begin position="220"/>
        <end position="232"/>
    </location>
</feature>
<dbReference type="Pfam" id="PF02342">
    <property type="entry name" value="TerD"/>
    <property type="match status" value="1"/>
</dbReference>
<feature type="region of interest" description="Disordered" evidence="2">
    <location>
        <begin position="171"/>
        <end position="290"/>
    </location>
</feature>
<reference evidence="5" key="1">
    <citation type="submission" date="2023-07" db="EMBL/GenBank/DDBJ databases">
        <title>30 novel species of actinomycetes from the DSMZ collection.</title>
        <authorList>
            <person name="Nouioui I."/>
        </authorList>
    </citation>
    <scope>NUCLEOTIDE SEQUENCE [LARGE SCALE GENOMIC DNA]</scope>
    <source>
        <strain evidence="5">DSM 44918</strain>
    </source>
</reference>
<evidence type="ECO:0000256" key="1">
    <source>
        <dbReference type="ARBA" id="ARBA00008775"/>
    </source>
</evidence>
<feature type="domain" description="TerD" evidence="3">
    <location>
        <begin position="2"/>
        <end position="166"/>
    </location>
</feature>